<evidence type="ECO:0000256" key="1">
    <source>
        <dbReference type="SAM" id="SignalP"/>
    </source>
</evidence>
<dbReference type="SUPFAM" id="SSF49299">
    <property type="entry name" value="PKD domain"/>
    <property type="match status" value="1"/>
</dbReference>
<dbReference type="Pfam" id="PF07833">
    <property type="entry name" value="Cu_amine_oxidN1"/>
    <property type="match status" value="1"/>
</dbReference>
<keyword evidence="1" id="KW-0732">Signal</keyword>
<dbReference type="InterPro" id="IPR035986">
    <property type="entry name" value="PKD_dom_sf"/>
</dbReference>
<evidence type="ECO:0000313" key="3">
    <source>
        <dbReference type="EMBL" id="MFC5406033.1"/>
    </source>
</evidence>
<reference evidence="4" key="1">
    <citation type="journal article" date="2019" name="Int. J. Syst. Evol. Microbiol.">
        <title>The Global Catalogue of Microorganisms (GCM) 10K type strain sequencing project: providing services to taxonomists for standard genome sequencing and annotation.</title>
        <authorList>
            <consortium name="The Broad Institute Genomics Platform"/>
            <consortium name="The Broad Institute Genome Sequencing Center for Infectious Disease"/>
            <person name="Wu L."/>
            <person name="Ma J."/>
        </authorList>
    </citation>
    <scope>NUCLEOTIDE SEQUENCE [LARGE SCALE GENOMIC DNA]</scope>
    <source>
        <strain evidence="4">CGMCC 1.18575</strain>
    </source>
</reference>
<keyword evidence="4" id="KW-1185">Reference proteome</keyword>
<feature type="signal peptide" evidence="1">
    <location>
        <begin position="1"/>
        <end position="28"/>
    </location>
</feature>
<dbReference type="RefSeq" id="WP_378137854.1">
    <property type="nucleotide sequence ID" value="NZ_JBHSMI010000052.1"/>
</dbReference>
<organism evidence="3 4">
    <name type="scientific">Cohnella soli</name>
    <dbReference type="NCBI Taxonomy" id="425005"/>
    <lineage>
        <taxon>Bacteria</taxon>
        <taxon>Bacillati</taxon>
        <taxon>Bacillota</taxon>
        <taxon>Bacilli</taxon>
        <taxon>Bacillales</taxon>
        <taxon>Paenibacillaceae</taxon>
        <taxon>Cohnella</taxon>
    </lineage>
</organism>
<dbReference type="SUPFAM" id="SSF55383">
    <property type="entry name" value="Copper amine oxidase, domain N"/>
    <property type="match status" value="2"/>
</dbReference>
<evidence type="ECO:0000313" key="4">
    <source>
        <dbReference type="Proteomes" id="UP001596113"/>
    </source>
</evidence>
<dbReference type="InterPro" id="IPR036582">
    <property type="entry name" value="Mao_N_sf"/>
</dbReference>
<proteinExistence type="predicted"/>
<name>A0ABW0HYL8_9BACL</name>
<dbReference type="InterPro" id="IPR013783">
    <property type="entry name" value="Ig-like_fold"/>
</dbReference>
<dbReference type="Proteomes" id="UP001596113">
    <property type="component" value="Unassembled WGS sequence"/>
</dbReference>
<dbReference type="EMBL" id="JBHSMI010000052">
    <property type="protein sequence ID" value="MFC5406033.1"/>
    <property type="molecule type" value="Genomic_DNA"/>
</dbReference>
<feature type="chain" id="PRO_5046124654" evidence="1">
    <location>
        <begin position="29"/>
        <end position="593"/>
    </location>
</feature>
<feature type="domain" description="Copper amine oxidase-like N-terminal" evidence="2">
    <location>
        <begin position="53"/>
        <end position="157"/>
    </location>
</feature>
<evidence type="ECO:0000259" key="2">
    <source>
        <dbReference type="Pfam" id="PF07833"/>
    </source>
</evidence>
<dbReference type="InterPro" id="IPR012854">
    <property type="entry name" value="Cu_amine_oxidase-like_N"/>
</dbReference>
<dbReference type="Gene3D" id="3.30.457.10">
    <property type="entry name" value="Copper amine oxidase-like, N-terminal domain"/>
    <property type="match status" value="2"/>
</dbReference>
<gene>
    <name evidence="3" type="ORF">ACFPOF_25105</name>
</gene>
<accession>A0ABW0HYL8</accession>
<protein>
    <submittedName>
        <fullName evidence="3">Stalk domain-containing protein</fullName>
    </submittedName>
</protein>
<sequence>MKMIGWKQAGITLLSVALFIPTITAVNAATTPGAITSGTTSVVFYLDKKEAFLDGKQVTLEAAPVVVQGNTFVPAQFVAGALGLTYTADTAKQIITMETSKVRMKFDLKNKSAFVNDYWFKLDQVATVVGGKLLVKLTWLSSYMGATYTYNKDLRRIDVLHLNRPDGVYDPTSNSSKPVAKFTLGKTSYRLGEPIKYVNLSYDPDAEALALTWTGKEEAFFKPGTYPVTLTATDKSGNKSAPYTRNVVVENVPYLSKAEYPLYTKPEGAYMPTDWPTLYGNFLNLENVTKQVTEDRSRSLLVSDSPETFSELGILYQDSVEGKTRLYANHQNGTNAKVSFAILAKNETDHPVTLKTTRKGEVYPTVYAMQMGSEASVDFMMDDPIDEEMTIPPGETYIYKQFPDFYPGQGVNLLYDVESDGKVQYTFAVANSVSTDMLNMTKLPYNKHIRGTFPVTGFDWKVDLSETGLSKPKVLVLGDGKQDPFQKGIDPMRDNATVDDPANYGTVYRIHADRPRRMAVLILAKGGSFKGPFKIDGEIRKVPASGVLTAFDGMIILEKTTGNEESLDIEFTPPAGSAFPINLIFYPLDERAK</sequence>
<comment type="caution">
    <text evidence="3">The sequence shown here is derived from an EMBL/GenBank/DDBJ whole genome shotgun (WGS) entry which is preliminary data.</text>
</comment>
<dbReference type="Gene3D" id="2.60.40.10">
    <property type="entry name" value="Immunoglobulins"/>
    <property type="match status" value="1"/>
</dbReference>